<evidence type="ECO:0000313" key="2">
    <source>
        <dbReference type="EMBL" id="EMP28352.1"/>
    </source>
</evidence>
<proteinExistence type="predicted"/>
<feature type="compositionally biased region" description="Polar residues" evidence="1">
    <location>
        <begin position="126"/>
        <end position="135"/>
    </location>
</feature>
<dbReference type="Proteomes" id="UP000031443">
    <property type="component" value="Unassembled WGS sequence"/>
</dbReference>
<feature type="region of interest" description="Disordered" evidence="1">
    <location>
        <begin position="101"/>
        <end position="135"/>
    </location>
</feature>
<reference evidence="3" key="1">
    <citation type="journal article" date="2013" name="Nat. Genet.">
        <title>The draft genomes of soft-shell turtle and green sea turtle yield insights into the development and evolution of the turtle-specific body plan.</title>
        <authorList>
            <person name="Wang Z."/>
            <person name="Pascual-Anaya J."/>
            <person name="Zadissa A."/>
            <person name="Li W."/>
            <person name="Niimura Y."/>
            <person name="Huang Z."/>
            <person name="Li C."/>
            <person name="White S."/>
            <person name="Xiong Z."/>
            <person name="Fang D."/>
            <person name="Wang B."/>
            <person name="Ming Y."/>
            <person name="Chen Y."/>
            <person name="Zheng Y."/>
            <person name="Kuraku S."/>
            <person name="Pignatelli M."/>
            <person name="Herrero J."/>
            <person name="Beal K."/>
            <person name="Nozawa M."/>
            <person name="Li Q."/>
            <person name="Wang J."/>
            <person name="Zhang H."/>
            <person name="Yu L."/>
            <person name="Shigenobu S."/>
            <person name="Wang J."/>
            <person name="Liu J."/>
            <person name="Flicek P."/>
            <person name="Searle S."/>
            <person name="Wang J."/>
            <person name="Kuratani S."/>
            <person name="Yin Y."/>
            <person name="Aken B."/>
            <person name="Zhang G."/>
            <person name="Irie N."/>
        </authorList>
    </citation>
    <scope>NUCLEOTIDE SEQUENCE [LARGE SCALE GENOMIC DNA]</scope>
</reference>
<protein>
    <submittedName>
        <fullName evidence="2">Uncharacterized protein</fullName>
    </submittedName>
</protein>
<sequence>MGEQQLSTHRGEDTTVQLIAAPTGRGSLLQANGGGGKQCGPRGVLAALPTAPIGLERRTVASGSCDQLNLRTWQIGEIMLHADGIKSLLLRCMWFCEKNNNKGTIGKEEDERDADQQHIFLAQPEEVSSSPHRSC</sequence>
<accession>M7BJI4</accession>
<keyword evidence="3" id="KW-1185">Reference proteome</keyword>
<evidence type="ECO:0000256" key="1">
    <source>
        <dbReference type="SAM" id="MobiDB-lite"/>
    </source>
</evidence>
<dbReference type="EMBL" id="KB564230">
    <property type="protein sequence ID" value="EMP28352.1"/>
    <property type="molecule type" value="Genomic_DNA"/>
</dbReference>
<organism evidence="2 3">
    <name type="scientific">Chelonia mydas</name>
    <name type="common">Green sea-turtle</name>
    <name type="synonym">Chelonia agassizi</name>
    <dbReference type="NCBI Taxonomy" id="8469"/>
    <lineage>
        <taxon>Eukaryota</taxon>
        <taxon>Metazoa</taxon>
        <taxon>Chordata</taxon>
        <taxon>Craniata</taxon>
        <taxon>Vertebrata</taxon>
        <taxon>Euteleostomi</taxon>
        <taxon>Archelosauria</taxon>
        <taxon>Testudinata</taxon>
        <taxon>Testudines</taxon>
        <taxon>Cryptodira</taxon>
        <taxon>Durocryptodira</taxon>
        <taxon>Americhelydia</taxon>
        <taxon>Chelonioidea</taxon>
        <taxon>Cheloniidae</taxon>
        <taxon>Chelonia</taxon>
    </lineage>
</organism>
<name>M7BJI4_CHEMY</name>
<evidence type="ECO:0000313" key="3">
    <source>
        <dbReference type="Proteomes" id="UP000031443"/>
    </source>
</evidence>
<gene>
    <name evidence="2" type="ORF">UY3_14534</name>
</gene>
<dbReference type="AlphaFoldDB" id="M7BJI4"/>